<evidence type="ECO:0000256" key="1">
    <source>
        <dbReference type="SAM" id="MobiDB-lite"/>
    </source>
</evidence>
<reference evidence="2" key="4">
    <citation type="submission" date="2005-05" db="EMBL/GenBank/DDBJ databases">
        <authorList>
            <person name="Tan Y.P."/>
            <person name="Leung K.Y."/>
        </authorList>
    </citation>
    <scope>NUCLEOTIDE SEQUENCE</scope>
    <source>
        <strain evidence="2">PPD130/91</strain>
    </source>
</reference>
<feature type="region of interest" description="Disordered" evidence="1">
    <location>
        <begin position="1"/>
        <end position="37"/>
    </location>
</feature>
<evidence type="ECO:0000313" key="2">
    <source>
        <dbReference type="EMBL" id="AAY43640.1"/>
    </source>
</evidence>
<protein>
    <submittedName>
        <fullName evidence="2">Uncharacterized protein</fullName>
    </submittedName>
</protein>
<name>Q4G4B0_EDWTA</name>
<reference evidence="2" key="5">
    <citation type="journal article" date="2007" name="Microbiology">
        <title>EscC is a chaperone for the Edwardsiella tarda type III secretion system putative translocon components EseB and EseD.</title>
        <authorList>
            <person name="Zheng J."/>
            <person name="Li N."/>
            <person name="Tan Y.P."/>
            <person name="Sivaraman J."/>
            <person name="Mok Y.K."/>
            <person name="Mo Z.L."/>
            <person name="Leung K.Y."/>
        </authorList>
    </citation>
    <scope>NUCLEOTIDE SEQUENCE</scope>
    <source>
        <strain evidence="2">PPD130/91</strain>
    </source>
</reference>
<reference evidence="2" key="1">
    <citation type="journal article" date="2002" name="Infect. Immun.">
        <title>Comparative proteomic analysis of extracellular proteins of Edwardsiella tarda.</title>
        <authorList>
            <person name="Tan Y.P."/>
            <person name="Lin Q."/>
            <person name="Wang X.H."/>
            <person name="Joshi S."/>
            <person name="Hew C.L."/>
            <person name="Leung K.Y."/>
        </authorList>
    </citation>
    <scope>NUCLEOTIDE SEQUENCE</scope>
    <source>
        <strain evidence="2">PPD130/91</strain>
    </source>
</reference>
<reference evidence="2" key="2">
    <citation type="journal article" date="2003" name="Infect. Immun.">
        <title>Functional genomics approach to the identification of virulence genes involved in Edwardsiella tarda pathogenesis.</title>
        <authorList>
            <person name="Srinivasa Rao P.S."/>
            <person name="Lim T.M."/>
            <person name="Leung K.Y."/>
        </authorList>
    </citation>
    <scope>NUCLEOTIDE SEQUENCE</scope>
    <source>
        <strain evidence="2">PPD130/91</strain>
    </source>
</reference>
<sequence length="62" mass="7058">MQVNKNIPSECYRHHGSNPAGMPCPRPSPNARRRPARTDKKIITTNKINKTNTKHLLLPFIP</sequence>
<proteinExistence type="predicted"/>
<organism evidence="2">
    <name type="scientific">Edwardsiella tarda</name>
    <dbReference type="NCBI Taxonomy" id="636"/>
    <lineage>
        <taxon>Bacteria</taxon>
        <taxon>Pseudomonadati</taxon>
        <taxon>Pseudomonadota</taxon>
        <taxon>Gammaproteobacteria</taxon>
        <taxon>Enterobacterales</taxon>
        <taxon>Hafniaceae</taxon>
        <taxon>Edwardsiella</taxon>
    </lineage>
</organism>
<dbReference type="AlphaFoldDB" id="Q4G4B0"/>
<dbReference type="EMBL" id="AY643478">
    <property type="protein sequence ID" value="AAY43640.1"/>
    <property type="molecule type" value="Genomic_DNA"/>
</dbReference>
<accession>Q4G4B0</accession>
<reference evidence="2" key="3">
    <citation type="journal article" date="2005" name="Microbiology">
        <title>Role of type III secretion in Edwardsiella tarda virulence.</title>
        <authorList>
            <person name="Tan Y.P."/>
            <person name="Zheng J."/>
            <person name="Tung S.L."/>
            <person name="Rosenshine I."/>
            <person name="Leung K.Y."/>
        </authorList>
    </citation>
    <scope>NUCLEOTIDE SEQUENCE</scope>
    <source>
        <strain evidence="2">PPD130/91</strain>
    </source>
</reference>